<gene>
    <name evidence="2" type="ORF">LTRI10_LOCUS22193</name>
</gene>
<accession>A0AAV2E4Q9</accession>
<evidence type="ECO:0000256" key="1">
    <source>
        <dbReference type="SAM" id="MobiDB-lite"/>
    </source>
</evidence>
<feature type="region of interest" description="Disordered" evidence="1">
    <location>
        <begin position="1"/>
        <end position="42"/>
    </location>
</feature>
<name>A0AAV2E4Q9_9ROSI</name>
<evidence type="ECO:0000313" key="3">
    <source>
        <dbReference type="Proteomes" id="UP001497516"/>
    </source>
</evidence>
<keyword evidence="3" id="KW-1185">Reference proteome</keyword>
<dbReference type="Proteomes" id="UP001497516">
    <property type="component" value="Chromosome 4"/>
</dbReference>
<proteinExistence type="predicted"/>
<sequence>MAAANLESAAEDEEKEPPKVGGFESFQFSSTSKAEEGRDDGDLHSIFTGIDPLFLHLVGLDCRRLLIGRGDNFDGE</sequence>
<protein>
    <submittedName>
        <fullName evidence="2">Uncharacterized protein</fullName>
    </submittedName>
</protein>
<evidence type="ECO:0000313" key="2">
    <source>
        <dbReference type="EMBL" id="CAL1380772.1"/>
    </source>
</evidence>
<reference evidence="2 3" key="1">
    <citation type="submission" date="2024-04" db="EMBL/GenBank/DDBJ databases">
        <authorList>
            <person name="Fracassetti M."/>
        </authorList>
    </citation>
    <scope>NUCLEOTIDE SEQUENCE [LARGE SCALE GENOMIC DNA]</scope>
</reference>
<feature type="compositionally biased region" description="Basic and acidic residues" evidence="1">
    <location>
        <begin position="33"/>
        <end position="42"/>
    </location>
</feature>
<dbReference type="AlphaFoldDB" id="A0AAV2E4Q9"/>
<organism evidence="2 3">
    <name type="scientific">Linum trigynum</name>
    <dbReference type="NCBI Taxonomy" id="586398"/>
    <lineage>
        <taxon>Eukaryota</taxon>
        <taxon>Viridiplantae</taxon>
        <taxon>Streptophyta</taxon>
        <taxon>Embryophyta</taxon>
        <taxon>Tracheophyta</taxon>
        <taxon>Spermatophyta</taxon>
        <taxon>Magnoliopsida</taxon>
        <taxon>eudicotyledons</taxon>
        <taxon>Gunneridae</taxon>
        <taxon>Pentapetalae</taxon>
        <taxon>rosids</taxon>
        <taxon>fabids</taxon>
        <taxon>Malpighiales</taxon>
        <taxon>Linaceae</taxon>
        <taxon>Linum</taxon>
    </lineage>
</organism>
<dbReference type="EMBL" id="OZ034817">
    <property type="protein sequence ID" value="CAL1380772.1"/>
    <property type="molecule type" value="Genomic_DNA"/>
</dbReference>